<proteinExistence type="predicted"/>
<dbReference type="Pfam" id="PF05071">
    <property type="entry name" value="NDUFA12"/>
    <property type="match status" value="1"/>
</dbReference>
<name>A0A6I4SS15_9SPHN</name>
<dbReference type="InterPro" id="IPR007763">
    <property type="entry name" value="NDUFA12"/>
</dbReference>
<dbReference type="RefSeq" id="WP_160598923.1">
    <property type="nucleotide sequence ID" value="NZ_WTYS01000001.1"/>
</dbReference>
<dbReference type="GO" id="GO:0045271">
    <property type="term" value="C:respiratory chain complex I"/>
    <property type="evidence" value="ECO:0007669"/>
    <property type="project" value="InterPro"/>
</dbReference>
<evidence type="ECO:0000313" key="2">
    <source>
        <dbReference type="EMBL" id="MXO57900.1"/>
    </source>
</evidence>
<gene>
    <name evidence="2" type="ORF">GRI36_13570</name>
</gene>
<comment type="caution">
    <text evidence="2">The sequence shown here is derived from an EMBL/GenBank/DDBJ whole genome shotgun (WGS) entry which is preliminary data.</text>
</comment>
<keyword evidence="2" id="KW-0830">Ubiquinone</keyword>
<feature type="region of interest" description="Disordered" evidence="1">
    <location>
        <begin position="107"/>
        <end position="132"/>
    </location>
</feature>
<dbReference type="GO" id="GO:0006979">
    <property type="term" value="P:response to oxidative stress"/>
    <property type="evidence" value="ECO:0007669"/>
    <property type="project" value="TreeGrafter"/>
</dbReference>
<reference evidence="2 3" key="1">
    <citation type="submission" date="2019-12" db="EMBL/GenBank/DDBJ databases">
        <title>Genomic-based taxomic classification of the family Erythrobacteraceae.</title>
        <authorList>
            <person name="Xu L."/>
        </authorList>
    </citation>
    <scope>NUCLEOTIDE SEQUENCE [LARGE SCALE GENOMIC DNA]</scope>
    <source>
        <strain evidence="2 3">JCM 17802</strain>
    </source>
</reference>
<protein>
    <submittedName>
        <fullName evidence="2">NADH:ubiquinone oxidoreductase subunit NDUFA12</fullName>
    </submittedName>
</protein>
<dbReference type="AlphaFoldDB" id="A0A6I4SS15"/>
<dbReference type="OrthoDB" id="9795340at2"/>
<dbReference type="EMBL" id="WTYS01000001">
    <property type="protein sequence ID" value="MXO57900.1"/>
    <property type="molecule type" value="Genomic_DNA"/>
</dbReference>
<dbReference type="PANTHER" id="PTHR12910:SF2">
    <property type="entry name" value="NADH DEHYDROGENASE [UBIQUINONE] 1 ALPHA SUBCOMPLEX SUBUNIT 12"/>
    <property type="match status" value="1"/>
</dbReference>
<dbReference type="PANTHER" id="PTHR12910">
    <property type="entry name" value="NADH-UBIQUINONE OXIDOREDUCTASE SUBUNIT B17.2"/>
    <property type="match status" value="1"/>
</dbReference>
<sequence>MSFLGKIFTWWDGATIGTLLNSWRTGEKVGTDAQGNTYHRAKKSKDGQRERRWVIYNGANDSSRVPAEWHGWLHGSFVDVPESHLPPAKIWEVDYTPNATGTAQAYRPAGALEQGGKRAKASGDYEAWTPDS</sequence>
<accession>A0A6I4SS15</accession>
<dbReference type="Proteomes" id="UP000468943">
    <property type="component" value="Unassembled WGS sequence"/>
</dbReference>
<evidence type="ECO:0000256" key="1">
    <source>
        <dbReference type="SAM" id="MobiDB-lite"/>
    </source>
</evidence>
<keyword evidence="3" id="KW-1185">Reference proteome</keyword>
<dbReference type="NCBIfam" id="NF006040">
    <property type="entry name" value="PRK08183.1"/>
    <property type="match status" value="1"/>
</dbReference>
<organism evidence="2 3">
    <name type="scientific">Pontixanthobacter gangjinensis</name>
    <dbReference type="NCBI Taxonomy" id="1028742"/>
    <lineage>
        <taxon>Bacteria</taxon>
        <taxon>Pseudomonadati</taxon>
        <taxon>Pseudomonadota</taxon>
        <taxon>Alphaproteobacteria</taxon>
        <taxon>Sphingomonadales</taxon>
        <taxon>Erythrobacteraceae</taxon>
        <taxon>Pontixanthobacter</taxon>
    </lineage>
</organism>
<evidence type="ECO:0000313" key="3">
    <source>
        <dbReference type="Proteomes" id="UP000468943"/>
    </source>
</evidence>